<accession>B4J9F7</accession>
<feature type="region of interest" description="Disordered" evidence="1">
    <location>
        <begin position="199"/>
        <end position="240"/>
    </location>
</feature>
<evidence type="ECO:0000256" key="2">
    <source>
        <dbReference type="SAM" id="SignalP"/>
    </source>
</evidence>
<evidence type="ECO:0000259" key="3">
    <source>
        <dbReference type="Pfam" id="PF05267"/>
    </source>
</evidence>
<dbReference type="eggNOG" id="ENOG502T6SG">
    <property type="taxonomic scope" value="Eukaryota"/>
</dbReference>
<dbReference type="HOGENOM" id="CLU_1143604_0_0_1"/>
<name>B4J9F7_DROGR</name>
<dbReference type="InterPro" id="IPR007931">
    <property type="entry name" value="TsetseEP"/>
</dbReference>
<feature type="chain" id="PRO_5002811815" evidence="2">
    <location>
        <begin position="20"/>
        <end position="240"/>
    </location>
</feature>
<keyword evidence="2" id="KW-0732">Signal</keyword>
<dbReference type="Proteomes" id="UP000001070">
    <property type="component" value="Unassembled WGS sequence"/>
</dbReference>
<proteinExistence type="predicted"/>
<dbReference type="EMBL" id="CH916367">
    <property type="protein sequence ID" value="EDW01438.1"/>
    <property type="molecule type" value="Genomic_DNA"/>
</dbReference>
<feature type="domain" description="Protein TsetseEP" evidence="3">
    <location>
        <begin position="53"/>
        <end position="168"/>
    </location>
</feature>
<sequence>MQLITKVILLAATVLSASAWPHTAAETSLLRMVIAQLGSPLSEARSLTPPEINCVNKHTNSSNMNHDEMTNATSKCEETYNSTLVANSQNRDVIGNQIRSQVLTLQNNLQKCTNESENLLLINCTIAHFDENLKLLDSSNSLAYQIASQHTSNSTIVKTQRANCISSAVSQYKVNSIEAANDFDKCMAMAPNQRELPAQKEKMEQVNDVSENQAEKMAEKQPENLQEQTPVEQAAKQSNI</sequence>
<keyword evidence="5" id="KW-1185">Reference proteome</keyword>
<dbReference type="OMA" id="ASAWPRM"/>
<dbReference type="OrthoDB" id="8069575at2759"/>
<evidence type="ECO:0000313" key="5">
    <source>
        <dbReference type="Proteomes" id="UP000001070"/>
    </source>
</evidence>
<dbReference type="STRING" id="7222.B4J9F7"/>
<gene>
    <name evidence="4" type="primary">Dgri\GH21441</name>
    <name evidence="4" type="ORF">Dgri_GH21441</name>
</gene>
<dbReference type="KEGG" id="dgr:6559621"/>
<evidence type="ECO:0000313" key="4">
    <source>
        <dbReference type="EMBL" id="EDW01438.1"/>
    </source>
</evidence>
<dbReference type="Pfam" id="PF05267">
    <property type="entry name" value="DUF725"/>
    <property type="match status" value="1"/>
</dbReference>
<reference evidence="4 5" key="1">
    <citation type="journal article" date="2007" name="Nature">
        <title>Evolution of genes and genomes on the Drosophila phylogeny.</title>
        <authorList>
            <consortium name="Drosophila 12 Genomes Consortium"/>
            <person name="Clark A.G."/>
            <person name="Eisen M.B."/>
            <person name="Smith D.R."/>
            <person name="Bergman C.M."/>
            <person name="Oliver B."/>
            <person name="Markow T.A."/>
            <person name="Kaufman T.C."/>
            <person name="Kellis M."/>
            <person name="Gelbart W."/>
            <person name="Iyer V.N."/>
            <person name="Pollard D.A."/>
            <person name="Sackton T.B."/>
            <person name="Larracuente A.M."/>
            <person name="Singh N.D."/>
            <person name="Abad J.P."/>
            <person name="Abt D.N."/>
            <person name="Adryan B."/>
            <person name="Aguade M."/>
            <person name="Akashi H."/>
            <person name="Anderson W.W."/>
            <person name="Aquadro C.F."/>
            <person name="Ardell D.H."/>
            <person name="Arguello R."/>
            <person name="Artieri C.G."/>
            <person name="Barbash D.A."/>
            <person name="Barker D."/>
            <person name="Barsanti P."/>
            <person name="Batterham P."/>
            <person name="Batzoglou S."/>
            <person name="Begun D."/>
            <person name="Bhutkar A."/>
            <person name="Blanco E."/>
            <person name="Bosak S.A."/>
            <person name="Bradley R.K."/>
            <person name="Brand A.D."/>
            <person name="Brent M.R."/>
            <person name="Brooks A.N."/>
            <person name="Brown R.H."/>
            <person name="Butlin R.K."/>
            <person name="Caggese C."/>
            <person name="Calvi B.R."/>
            <person name="Bernardo de Carvalho A."/>
            <person name="Caspi A."/>
            <person name="Castrezana S."/>
            <person name="Celniker S.E."/>
            <person name="Chang J.L."/>
            <person name="Chapple C."/>
            <person name="Chatterji S."/>
            <person name="Chinwalla A."/>
            <person name="Civetta A."/>
            <person name="Clifton S.W."/>
            <person name="Comeron J.M."/>
            <person name="Costello J.C."/>
            <person name="Coyne J.A."/>
            <person name="Daub J."/>
            <person name="David R.G."/>
            <person name="Delcher A.L."/>
            <person name="Delehaunty K."/>
            <person name="Do C.B."/>
            <person name="Ebling H."/>
            <person name="Edwards K."/>
            <person name="Eickbush T."/>
            <person name="Evans J.D."/>
            <person name="Filipski A."/>
            <person name="Findeiss S."/>
            <person name="Freyhult E."/>
            <person name="Fulton L."/>
            <person name="Fulton R."/>
            <person name="Garcia A.C."/>
            <person name="Gardiner A."/>
            <person name="Garfield D.A."/>
            <person name="Garvin B.E."/>
            <person name="Gibson G."/>
            <person name="Gilbert D."/>
            <person name="Gnerre S."/>
            <person name="Godfrey J."/>
            <person name="Good R."/>
            <person name="Gotea V."/>
            <person name="Gravely B."/>
            <person name="Greenberg A.J."/>
            <person name="Griffiths-Jones S."/>
            <person name="Gross S."/>
            <person name="Guigo R."/>
            <person name="Gustafson E.A."/>
            <person name="Haerty W."/>
            <person name="Hahn M.W."/>
            <person name="Halligan D.L."/>
            <person name="Halpern A.L."/>
            <person name="Halter G.M."/>
            <person name="Han M.V."/>
            <person name="Heger A."/>
            <person name="Hillier L."/>
            <person name="Hinrichs A.S."/>
            <person name="Holmes I."/>
            <person name="Hoskins R.A."/>
            <person name="Hubisz M.J."/>
            <person name="Hultmark D."/>
            <person name="Huntley M.A."/>
            <person name="Jaffe D.B."/>
            <person name="Jagadeeshan S."/>
            <person name="Jeck W.R."/>
            <person name="Johnson J."/>
            <person name="Jones C.D."/>
            <person name="Jordan W.C."/>
            <person name="Karpen G.H."/>
            <person name="Kataoka E."/>
            <person name="Keightley P.D."/>
            <person name="Kheradpour P."/>
            <person name="Kirkness E.F."/>
            <person name="Koerich L.B."/>
            <person name="Kristiansen K."/>
            <person name="Kudrna D."/>
            <person name="Kulathinal R.J."/>
            <person name="Kumar S."/>
            <person name="Kwok R."/>
            <person name="Lander E."/>
            <person name="Langley C.H."/>
            <person name="Lapoint R."/>
            <person name="Lazzaro B.P."/>
            <person name="Lee S.J."/>
            <person name="Levesque L."/>
            <person name="Li R."/>
            <person name="Lin C.F."/>
            <person name="Lin M.F."/>
            <person name="Lindblad-Toh K."/>
            <person name="Llopart A."/>
            <person name="Long M."/>
            <person name="Low L."/>
            <person name="Lozovsky E."/>
            <person name="Lu J."/>
            <person name="Luo M."/>
            <person name="Machado C.A."/>
            <person name="Makalowski W."/>
            <person name="Marzo M."/>
            <person name="Matsuda M."/>
            <person name="Matzkin L."/>
            <person name="McAllister B."/>
            <person name="McBride C.S."/>
            <person name="McKernan B."/>
            <person name="McKernan K."/>
            <person name="Mendez-Lago M."/>
            <person name="Minx P."/>
            <person name="Mollenhauer M.U."/>
            <person name="Montooth K."/>
            <person name="Mount S.M."/>
            <person name="Mu X."/>
            <person name="Myers E."/>
            <person name="Negre B."/>
            <person name="Newfeld S."/>
            <person name="Nielsen R."/>
            <person name="Noor M.A."/>
            <person name="O'Grady P."/>
            <person name="Pachter L."/>
            <person name="Papaceit M."/>
            <person name="Parisi M.J."/>
            <person name="Parisi M."/>
            <person name="Parts L."/>
            <person name="Pedersen J.S."/>
            <person name="Pesole G."/>
            <person name="Phillippy A.M."/>
            <person name="Ponting C.P."/>
            <person name="Pop M."/>
            <person name="Porcelli D."/>
            <person name="Powell J.R."/>
            <person name="Prohaska S."/>
            <person name="Pruitt K."/>
            <person name="Puig M."/>
            <person name="Quesneville H."/>
            <person name="Ram K.R."/>
            <person name="Rand D."/>
            <person name="Rasmussen M.D."/>
            <person name="Reed L.K."/>
            <person name="Reenan R."/>
            <person name="Reily A."/>
            <person name="Remington K.A."/>
            <person name="Rieger T.T."/>
            <person name="Ritchie M.G."/>
            <person name="Robin C."/>
            <person name="Rogers Y.H."/>
            <person name="Rohde C."/>
            <person name="Rozas J."/>
            <person name="Rubenfield M.J."/>
            <person name="Ruiz A."/>
            <person name="Russo S."/>
            <person name="Salzberg S.L."/>
            <person name="Sanchez-Gracia A."/>
            <person name="Saranga D.J."/>
            <person name="Sato H."/>
            <person name="Schaeffer S.W."/>
            <person name="Schatz M.C."/>
            <person name="Schlenke T."/>
            <person name="Schwartz R."/>
            <person name="Segarra C."/>
            <person name="Singh R.S."/>
            <person name="Sirot L."/>
            <person name="Sirota M."/>
            <person name="Sisneros N.B."/>
            <person name="Smith C.D."/>
            <person name="Smith T.F."/>
            <person name="Spieth J."/>
            <person name="Stage D.E."/>
            <person name="Stark A."/>
            <person name="Stephan W."/>
            <person name="Strausberg R.L."/>
            <person name="Strempel S."/>
            <person name="Sturgill D."/>
            <person name="Sutton G."/>
            <person name="Sutton G.G."/>
            <person name="Tao W."/>
            <person name="Teichmann S."/>
            <person name="Tobari Y.N."/>
            <person name="Tomimura Y."/>
            <person name="Tsolas J.M."/>
            <person name="Valente V.L."/>
            <person name="Venter E."/>
            <person name="Venter J.C."/>
            <person name="Vicario S."/>
            <person name="Vieira F.G."/>
            <person name="Vilella A.J."/>
            <person name="Villasante A."/>
            <person name="Walenz B."/>
            <person name="Wang J."/>
            <person name="Wasserman M."/>
            <person name="Watts T."/>
            <person name="Wilson D."/>
            <person name="Wilson R.K."/>
            <person name="Wing R.A."/>
            <person name="Wolfner M.F."/>
            <person name="Wong A."/>
            <person name="Wong G.K."/>
            <person name="Wu C.I."/>
            <person name="Wu G."/>
            <person name="Yamamoto D."/>
            <person name="Yang H.P."/>
            <person name="Yang S.P."/>
            <person name="Yorke J.A."/>
            <person name="Yoshida K."/>
            <person name="Zdobnov E."/>
            <person name="Zhang P."/>
            <person name="Zhang Y."/>
            <person name="Zimin A.V."/>
            <person name="Baldwin J."/>
            <person name="Abdouelleil A."/>
            <person name="Abdulkadir J."/>
            <person name="Abebe A."/>
            <person name="Abera B."/>
            <person name="Abreu J."/>
            <person name="Acer S.C."/>
            <person name="Aftuck L."/>
            <person name="Alexander A."/>
            <person name="An P."/>
            <person name="Anderson E."/>
            <person name="Anderson S."/>
            <person name="Arachi H."/>
            <person name="Azer M."/>
            <person name="Bachantsang P."/>
            <person name="Barry A."/>
            <person name="Bayul T."/>
            <person name="Berlin A."/>
            <person name="Bessette D."/>
            <person name="Bloom T."/>
            <person name="Blye J."/>
            <person name="Boguslavskiy L."/>
            <person name="Bonnet C."/>
            <person name="Boukhgalter B."/>
            <person name="Bourzgui I."/>
            <person name="Brown A."/>
            <person name="Cahill P."/>
            <person name="Channer S."/>
            <person name="Cheshatsang Y."/>
            <person name="Chuda L."/>
            <person name="Citroen M."/>
            <person name="Collymore A."/>
            <person name="Cooke P."/>
            <person name="Costello M."/>
            <person name="D'Aco K."/>
            <person name="Daza R."/>
            <person name="De Haan G."/>
            <person name="DeGray S."/>
            <person name="DeMaso C."/>
            <person name="Dhargay N."/>
            <person name="Dooley K."/>
            <person name="Dooley E."/>
            <person name="Doricent M."/>
            <person name="Dorje P."/>
            <person name="Dorjee K."/>
            <person name="Dupes A."/>
            <person name="Elong R."/>
            <person name="Falk J."/>
            <person name="Farina A."/>
            <person name="Faro S."/>
            <person name="Ferguson D."/>
            <person name="Fisher S."/>
            <person name="Foley C.D."/>
            <person name="Franke A."/>
            <person name="Friedrich D."/>
            <person name="Gadbois L."/>
            <person name="Gearin G."/>
            <person name="Gearin C.R."/>
            <person name="Giannoukos G."/>
            <person name="Goode T."/>
            <person name="Graham J."/>
            <person name="Grandbois E."/>
            <person name="Grewal S."/>
            <person name="Gyaltsen K."/>
            <person name="Hafez N."/>
            <person name="Hagos B."/>
            <person name="Hall J."/>
            <person name="Henson C."/>
            <person name="Hollinger A."/>
            <person name="Honan T."/>
            <person name="Huard M.D."/>
            <person name="Hughes L."/>
            <person name="Hurhula B."/>
            <person name="Husby M.E."/>
            <person name="Kamat A."/>
            <person name="Kanga B."/>
            <person name="Kashin S."/>
            <person name="Khazanovich D."/>
            <person name="Kisner P."/>
            <person name="Lance K."/>
            <person name="Lara M."/>
            <person name="Lee W."/>
            <person name="Lennon N."/>
            <person name="Letendre F."/>
            <person name="LeVine R."/>
            <person name="Lipovsky A."/>
            <person name="Liu X."/>
            <person name="Liu J."/>
            <person name="Liu S."/>
            <person name="Lokyitsang T."/>
            <person name="Lokyitsang Y."/>
            <person name="Lubonja R."/>
            <person name="Lui A."/>
            <person name="MacDonald P."/>
            <person name="Magnisalis V."/>
            <person name="Maru K."/>
            <person name="Matthews C."/>
            <person name="McCusker W."/>
            <person name="McDonough S."/>
            <person name="Mehta T."/>
            <person name="Meldrim J."/>
            <person name="Meneus L."/>
            <person name="Mihai O."/>
            <person name="Mihalev A."/>
            <person name="Mihova T."/>
            <person name="Mittelman R."/>
            <person name="Mlenga V."/>
            <person name="Montmayeur A."/>
            <person name="Mulrain L."/>
            <person name="Navidi A."/>
            <person name="Naylor J."/>
            <person name="Negash T."/>
            <person name="Nguyen T."/>
            <person name="Nguyen N."/>
            <person name="Nicol R."/>
            <person name="Norbu C."/>
            <person name="Norbu N."/>
            <person name="Novod N."/>
            <person name="O'Neill B."/>
            <person name="Osman S."/>
            <person name="Markiewicz E."/>
            <person name="Oyono O.L."/>
            <person name="Patti C."/>
            <person name="Phunkhang P."/>
            <person name="Pierre F."/>
            <person name="Priest M."/>
            <person name="Raghuraman S."/>
            <person name="Rege F."/>
            <person name="Reyes R."/>
            <person name="Rise C."/>
            <person name="Rogov P."/>
            <person name="Ross K."/>
            <person name="Ryan E."/>
            <person name="Settipalli S."/>
            <person name="Shea T."/>
            <person name="Sherpa N."/>
            <person name="Shi L."/>
            <person name="Shih D."/>
            <person name="Sparrow T."/>
            <person name="Spaulding J."/>
            <person name="Stalker J."/>
            <person name="Stange-Thomann N."/>
            <person name="Stavropoulos S."/>
            <person name="Stone C."/>
            <person name="Strader C."/>
            <person name="Tesfaye S."/>
            <person name="Thomson T."/>
            <person name="Thoulutsang Y."/>
            <person name="Thoulutsang D."/>
            <person name="Topham K."/>
            <person name="Topping I."/>
            <person name="Tsamla T."/>
            <person name="Vassiliev H."/>
            <person name="Vo A."/>
            <person name="Wangchuk T."/>
            <person name="Wangdi T."/>
            <person name="Weiand M."/>
            <person name="Wilkinson J."/>
            <person name="Wilson A."/>
            <person name="Yadav S."/>
            <person name="Young G."/>
            <person name="Yu Q."/>
            <person name="Zembek L."/>
            <person name="Zhong D."/>
            <person name="Zimmer A."/>
            <person name="Zwirko Z."/>
            <person name="Jaffe D.B."/>
            <person name="Alvarez P."/>
            <person name="Brockman W."/>
            <person name="Butler J."/>
            <person name="Chin C."/>
            <person name="Gnerre S."/>
            <person name="Grabherr M."/>
            <person name="Kleber M."/>
            <person name="Mauceli E."/>
            <person name="MacCallum I."/>
        </authorList>
    </citation>
    <scope>NUCLEOTIDE SEQUENCE [LARGE SCALE GENOMIC DNA]</scope>
    <source>
        <strain evidence="5">Tucson 15287-2541.00</strain>
    </source>
</reference>
<protein>
    <submittedName>
        <fullName evidence="4">GH21441</fullName>
    </submittedName>
</protein>
<feature type="compositionally biased region" description="Basic and acidic residues" evidence="1">
    <location>
        <begin position="213"/>
        <end position="222"/>
    </location>
</feature>
<dbReference type="InParanoid" id="B4J9F7"/>
<dbReference type="AlphaFoldDB" id="B4J9F7"/>
<feature type="signal peptide" evidence="2">
    <location>
        <begin position="1"/>
        <end position="19"/>
    </location>
</feature>
<feature type="compositionally biased region" description="Polar residues" evidence="1">
    <location>
        <begin position="223"/>
        <end position="240"/>
    </location>
</feature>
<dbReference type="PhylomeDB" id="B4J9F7"/>
<organism evidence="5">
    <name type="scientific">Drosophila grimshawi</name>
    <name type="common">Hawaiian fruit fly</name>
    <name type="synonym">Idiomyia grimshawi</name>
    <dbReference type="NCBI Taxonomy" id="7222"/>
    <lineage>
        <taxon>Eukaryota</taxon>
        <taxon>Metazoa</taxon>
        <taxon>Ecdysozoa</taxon>
        <taxon>Arthropoda</taxon>
        <taxon>Hexapoda</taxon>
        <taxon>Insecta</taxon>
        <taxon>Pterygota</taxon>
        <taxon>Neoptera</taxon>
        <taxon>Endopterygota</taxon>
        <taxon>Diptera</taxon>
        <taxon>Brachycera</taxon>
        <taxon>Muscomorpha</taxon>
        <taxon>Ephydroidea</taxon>
        <taxon>Drosophilidae</taxon>
        <taxon>Drosophila</taxon>
        <taxon>Hawaiian Drosophila</taxon>
    </lineage>
</organism>
<evidence type="ECO:0000256" key="1">
    <source>
        <dbReference type="SAM" id="MobiDB-lite"/>
    </source>
</evidence>